<dbReference type="Proteomes" id="UP000807504">
    <property type="component" value="Unassembled WGS sequence"/>
</dbReference>
<dbReference type="EMBL" id="JABXBU010000011">
    <property type="protein sequence ID" value="KAF8789963.1"/>
    <property type="molecule type" value="Genomic_DNA"/>
</dbReference>
<sequence length="154" mass="18074">MSGNLRIPQGVSTTREEEEGKKKSCLCLLYISLGKPKRLWERILVKFPSLFRGFRRRIKTLRGLIKLATELGEEVESDLKVIELRESILKTSIYKEDLDFVKDTLENIMTERLESEERERVADEKERIEQDRAYELEKLRLQVESQKLEQTSGA</sequence>
<accession>A0A8T0FMF7</accession>
<protein>
    <submittedName>
        <fullName evidence="1">Uncharacterized protein</fullName>
    </submittedName>
</protein>
<organism evidence="1 2">
    <name type="scientific">Argiope bruennichi</name>
    <name type="common">Wasp spider</name>
    <name type="synonym">Aranea bruennichi</name>
    <dbReference type="NCBI Taxonomy" id="94029"/>
    <lineage>
        <taxon>Eukaryota</taxon>
        <taxon>Metazoa</taxon>
        <taxon>Ecdysozoa</taxon>
        <taxon>Arthropoda</taxon>
        <taxon>Chelicerata</taxon>
        <taxon>Arachnida</taxon>
        <taxon>Araneae</taxon>
        <taxon>Araneomorphae</taxon>
        <taxon>Entelegynae</taxon>
        <taxon>Araneoidea</taxon>
        <taxon>Araneidae</taxon>
        <taxon>Argiope</taxon>
    </lineage>
</organism>
<dbReference type="AlphaFoldDB" id="A0A8T0FMF7"/>
<proteinExistence type="predicted"/>
<reference evidence="1" key="2">
    <citation type="submission" date="2020-06" db="EMBL/GenBank/DDBJ databases">
        <authorList>
            <person name="Sheffer M."/>
        </authorList>
    </citation>
    <scope>NUCLEOTIDE SEQUENCE</scope>
</reference>
<keyword evidence="2" id="KW-1185">Reference proteome</keyword>
<gene>
    <name evidence="1" type="ORF">HNY73_005057</name>
</gene>
<evidence type="ECO:0000313" key="1">
    <source>
        <dbReference type="EMBL" id="KAF8789963.1"/>
    </source>
</evidence>
<evidence type="ECO:0000313" key="2">
    <source>
        <dbReference type="Proteomes" id="UP000807504"/>
    </source>
</evidence>
<reference evidence="1" key="1">
    <citation type="journal article" date="2020" name="bioRxiv">
        <title>Chromosome-level reference genome of the European wasp spider Argiope bruennichi: a resource for studies on range expansion and evolutionary adaptation.</title>
        <authorList>
            <person name="Sheffer M.M."/>
            <person name="Hoppe A."/>
            <person name="Krehenwinkel H."/>
            <person name="Uhl G."/>
            <person name="Kuss A.W."/>
            <person name="Jensen L."/>
            <person name="Jensen C."/>
            <person name="Gillespie R.G."/>
            <person name="Hoff K.J."/>
            <person name="Prost S."/>
        </authorList>
    </citation>
    <scope>NUCLEOTIDE SEQUENCE</scope>
</reference>
<name>A0A8T0FMF7_ARGBR</name>
<comment type="caution">
    <text evidence="1">The sequence shown here is derived from an EMBL/GenBank/DDBJ whole genome shotgun (WGS) entry which is preliminary data.</text>
</comment>